<dbReference type="CDD" id="cd04301">
    <property type="entry name" value="NAT_SF"/>
    <property type="match status" value="1"/>
</dbReference>
<feature type="domain" description="N-acetyltransferase" evidence="4">
    <location>
        <begin position="22"/>
        <end position="190"/>
    </location>
</feature>
<dbReference type="SUPFAM" id="SSF55729">
    <property type="entry name" value="Acyl-CoA N-acyltransferases (Nat)"/>
    <property type="match status" value="1"/>
</dbReference>
<sequence>MSDGDGTGRGSARPLPGSADTAELRDATPADAHAVATVIVRSWRVAYRGQLPDDVLADLSVPDRERLWSEILTGPPRTRTVVATIGPVVVGVAATGPPLVPADRGDPTVGDLYALYLDPDLWSRGLGTRLHAAALDRLRSGGCTHAGLWVLATNERALRFYHRHGWIDTGRTQVDRGPGGVELHERRLRRSLTATGRDDGSRSPAG</sequence>
<dbReference type="Gene3D" id="3.40.630.30">
    <property type="match status" value="1"/>
</dbReference>
<dbReference type="EMBL" id="CP060131">
    <property type="protein sequence ID" value="QNG50152.1"/>
    <property type="molecule type" value="Genomic_DNA"/>
</dbReference>
<reference evidence="5 6" key="1">
    <citation type="submission" date="2020-08" db="EMBL/GenBank/DDBJ databases">
        <authorList>
            <person name="Mo P."/>
        </authorList>
    </citation>
    <scope>NUCLEOTIDE SEQUENCE [LARGE SCALE GENOMIC DNA]</scope>
    <source>
        <strain evidence="5 6">CGMCC 4.1532</strain>
    </source>
</reference>
<accession>A0A7G7MBJ1</accession>
<gene>
    <name evidence="5" type="ORF">H6H00_17965</name>
</gene>
<evidence type="ECO:0000256" key="1">
    <source>
        <dbReference type="ARBA" id="ARBA00022679"/>
    </source>
</evidence>
<dbReference type="KEGG" id="ppel:H6H00_17965"/>
<dbReference type="InterPro" id="IPR050832">
    <property type="entry name" value="Bact_Acetyltransf"/>
</dbReference>
<evidence type="ECO:0000256" key="3">
    <source>
        <dbReference type="SAM" id="MobiDB-lite"/>
    </source>
</evidence>
<proteinExistence type="predicted"/>
<dbReference type="Pfam" id="PF00583">
    <property type="entry name" value="Acetyltransf_1"/>
    <property type="match status" value="1"/>
</dbReference>
<name>A0A7G7MBJ1_9PSEU</name>
<evidence type="ECO:0000313" key="5">
    <source>
        <dbReference type="EMBL" id="QNG50152.1"/>
    </source>
</evidence>
<dbReference type="PANTHER" id="PTHR43877">
    <property type="entry name" value="AMINOALKYLPHOSPHONATE N-ACETYLTRANSFERASE-RELATED-RELATED"/>
    <property type="match status" value="1"/>
</dbReference>
<dbReference type="RefSeq" id="WP_185716914.1">
    <property type="nucleotide sequence ID" value="NZ_BAAAWI010000001.1"/>
</dbReference>
<dbReference type="Proteomes" id="UP000515728">
    <property type="component" value="Chromosome"/>
</dbReference>
<keyword evidence="1" id="KW-0808">Transferase</keyword>
<dbReference type="AlphaFoldDB" id="A0A7G7MBJ1"/>
<dbReference type="InterPro" id="IPR016181">
    <property type="entry name" value="Acyl_CoA_acyltransferase"/>
</dbReference>
<keyword evidence="2" id="KW-0012">Acyltransferase</keyword>
<organism evidence="5 6">
    <name type="scientific">Pseudonocardia petroleophila</name>
    <dbReference type="NCBI Taxonomy" id="37331"/>
    <lineage>
        <taxon>Bacteria</taxon>
        <taxon>Bacillati</taxon>
        <taxon>Actinomycetota</taxon>
        <taxon>Actinomycetes</taxon>
        <taxon>Pseudonocardiales</taxon>
        <taxon>Pseudonocardiaceae</taxon>
        <taxon>Pseudonocardia</taxon>
    </lineage>
</organism>
<dbReference type="InterPro" id="IPR000182">
    <property type="entry name" value="GNAT_dom"/>
</dbReference>
<feature type="region of interest" description="Disordered" evidence="3">
    <location>
        <begin position="1"/>
        <end position="26"/>
    </location>
</feature>
<evidence type="ECO:0000313" key="6">
    <source>
        <dbReference type="Proteomes" id="UP000515728"/>
    </source>
</evidence>
<dbReference type="GO" id="GO:0016747">
    <property type="term" value="F:acyltransferase activity, transferring groups other than amino-acyl groups"/>
    <property type="evidence" value="ECO:0007669"/>
    <property type="project" value="InterPro"/>
</dbReference>
<keyword evidence="6" id="KW-1185">Reference proteome</keyword>
<dbReference type="PROSITE" id="PS51186">
    <property type="entry name" value="GNAT"/>
    <property type="match status" value="1"/>
</dbReference>
<evidence type="ECO:0000256" key="2">
    <source>
        <dbReference type="ARBA" id="ARBA00023315"/>
    </source>
</evidence>
<protein>
    <submittedName>
        <fullName evidence="5">GNAT family N-acetyltransferase</fullName>
    </submittedName>
</protein>
<evidence type="ECO:0000259" key="4">
    <source>
        <dbReference type="PROSITE" id="PS51186"/>
    </source>
</evidence>